<dbReference type="EMBL" id="JEMC01002822">
    <property type="protein sequence ID" value="KYF85039.1"/>
    <property type="molecule type" value="Genomic_DNA"/>
</dbReference>
<dbReference type="AlphaFoldDB" id="A0A150T4R7"/>
<feature type="domain" description="Gp5/Type VI secretion system Vgr protein OB-fold" evidence="1">
    <location>
        <begin position="12"/>
        <end position="92"/>
    </location>
</feature>
<gene>
    <name evidence="2" type="ORF">BE18_52555</name>
</gene>
<organism evidence="2 3">
    <name type="scientific">Sorangium cellulosum</name>
    <name type="common">Polyangium cellulosum</name>
    <dbReference type="NCBI Taxonomy" id="56"/>
    <lineage>
        <taxon>Bacteria</taxon>
        <taxon>Pseudomonadati</taxon>
        <taxon>Myxococcota</taxon>
        <taxon>Polyangia</taxon>
        <taxon>Polyangiales</taxon>
        <taxon>Polyangiaceae</taxon>
        <taxon>Sorangium</taxon>
    </lineage>
</organism>
<dbReference type="Gene3D" id="2.40.50.230">
    <property type="entry name" value="Gp5 N-terminal domain"/>
    <property type="match status" value="1"/>
</dbReference>
<accession>A0A150T4R7</accession>
<comment type="caution">
    <text evidence="2">The sequence shown here is derived from an EMBL/GenBank/DDBJ whole genome shotgun (WGS) entry which is preliminary data.</text>
</comment>
<proteinExistence type="predicted"/>
<reference evidence="2 3" key="1">
    <citation type="submission" date="2014-02" db="EMBL/GenBank/DDBJ databases">
        <title>The small core and large imbalanced accessory genome model reveals a collaborative survival strategy of Sorangium cellulosum strains in nature.</title>
        <authorList>
            <person name="Han K."/>
            <person name="Peng R."/>
            <person name="Blom J."/>
            <person name="Li Y.-Z."/>
        </authorList>
    </citation>
    <scope>NUCLEOTIDE SEQUENCE [LARGE SCALE GENOMIC DNA]</scope>
    <source>
        <strain evidence="2 3">So0149</strain>
    </source>
</reference>
<dbReference type="InterPro" id="IPR006531">
    <property type="entry name" value="Gp5/Vgr_OB"/>
</dbReference>
<dbReference type="SUPFAM" id="SSF69255">
    <property type="entry name" value="gp5 N-terminal domain-like"/>
    <property type="match status" value="1"/>
</dbReference>
<evidence type="ECO:0000313" key="2">
    <source>
        <dbReference type="EMBL" id="KYF85039.1"/>
    </source>
</evidence>
<name>A0A150T4R7_SORCE</name>
<protein>
    <recommendedName>
        <fullName evidence="1">Gp5/Type VI secretion system Vgr protein OB-fold domain-containing protein</fullName>
    </recommendedName>
</protein>
<dbReference type="Pfam" id="PF04717">
    <property type="entry name" value="Phage_base_V"/>
    <property type="match status" value="1"/>
</dbReference>
<evidence type="ECO:0000313" key="3">
    <source>
        <dbReference type="Proteomes" id="UP000075515"/>
    </source>
</evidence>
<dbReference type="Proteomes" id="UP000075515">
    <property type="component" value="Unassembled WGS sequence"/>
</dbReference>
<sequence>MTESRRQFWGKYRARVHSNKDDYKLGRLQLIIPDVLGTNVSGWALPSFPYASPSLTPGGGVGLFLIPPKDAWVWAEFEHGDPERPIWTGCFFPADETALAAITASLAPLNGIDPAKKVLKVGSWVITVEDDSLKIEHVSALVPRARVKIDGTSLKLTNEPTPGAKPLVCATIELSGNTTAINGNALEVT</sequence>
<evidence type="ECO:0000259" key="1">
    <source>
        <dbReference type="Pfam" id="PF04717"/>
    </source>
</evidence>
<dbReference type="InterPro" id="IPR037026">
    <property type="entry name" value="Vgr_OB-fold_dom_sf"/>
</dbReference>